<dbReference type="EMBL" id="RCHU02000006">
    <property type="protein sequence ID" value="KAL3586006.1"/>
    <property type="molecule type" value="Genomic_DNA"/>
</dbReference>
<evidence type="ECO:0000313" key="1">
    <source>
        <dbReference type="EMBL" id="KAL3586006.1"/>
    </source>
</evidence>
<comment type="caution">
    <text evidence="1">The sequence shown here is derived from an EMBL/GenBank/DDBJ whole genome shotgun (WGS) entry which is preliminary data.</text>
</comment>
<name>A0ACC4C3M8_POPAL</name>
<keyword evidence="2" id="KW-1185">Reference proteome</keyword>
<sequence>MSKKRRAEVQENSKTADISHSSSSLKSSTERLLRSFSMPADAHAAANARGRMDTLKVMAGKRPVMTYEAHLTLASMGYGIRF</sequence>
<accession>A0ACC4C3M8</accession>
<gene>
    <name evidence="1" type="ORF">D5086_012873</name>
</gene>
<reference evidence="1 2" key="1">
    <citation type="journal article" date="2024" name="Plant Biotechnol. J.">
        <title>Genome and CRISPR/Cas9 system of a widespread forest tree (Populus alba) in the world.</title>
        <authorList>
            <person name="Liu Y.J."/>
            <person name="Jiang P.F."/>
            <person name="Han X.M."/>
            <person name="Li X.Y."/>
            <person name="Wang H.M."/>
            <person name="Wang Y.J."/>
            <person name="Wang X.X."/>
            <person name="Zeng Q.Y."/>
        </authorList>
    </citation>
    <scope>NUCLEOTIDE SEQUENCE [LARGE SCALE GENOMIC DNA]</scope>
    <source>
        <strain evidence="2">cv. PAL-ZL1</strain>
    </source>
</reference>
<organism evidence="1 2">
    <name type="scientific">Populus alba</name>
    <name type="common">White poplar</name>
    <dbReference type="NCBI Taxonomy" id="43335"/>
    <lineage>
        <taxon>Eukaryota</taxon>
        <taxon>Viridiplantae</taxon>
        <taxon>Streptophyta</taxon>
        <taxon>Embryophyta</taxon>
        <taxon>Tracheophyta</taxon>
        <taxon>Spermatophyta</taxon>
        <taxon>Magnoliopsida</taxon>
        <taxon>eudicotyledons</taxon>
        <taxon>Gunneridae</taxon>
        <taxon>Pentapetalae</taxon>
        <taxon>rosids</taxon>
        <taxon>fabids</taxon>
        <taxon>Malpighiales</taxon>
        <taxon>Salicaceae</taxon>
        <taxon>Saliceae</taxon>
        <taxon>Populus</taxon>
    </lineage>
</organism>
<protein>
    <submittedName>
        <fullName evidence="1">Uncharacterized protein</fullName>
    </submittedName>
</protein>
<proteinExistence type="predicted"/>
<dbReference type="Proteomes" id="UP000309997">
    <property type="component" value="Unassembled WGS sequence"/>
</dbReference>
<evidence type="ECO:0000313" key="2">
    <source>
        <dbReference type="Proteomes" id="UP000309997"/>
    </source>
</evidence>